<sequence length="350" mass="41812">MFNFLASLNSKSNDNPNSYERVSQSINTGLWIEHFKIKSINDFSLIALQQIQNEELVTGLYKITYHFDLDKLIYQKFCKYLGKKQYCKISKKLEDFFLIINSNSSLIHYNILNNKEDEIKAKEDYKIQGLKLTNNQSMIVLYLRSKQQNNIEIQLRSIFNSTVLLQVFNLCSNWNLEYLSVQRIDQNNMIGVIMEQDQMEDYQIYIKRIINKKIVKIQIINTFSNHFVDSKIYTLQGIDCNFQQNEYSKGFKLQTIKHQKILRQLCIRRFEFYKVIDKKIILICESIGFGRFRIFRYDIKTGNQIDLKESDDIIGNIQKLKLEMNKLYLCKYRWQLKKQEQDTMFNLKIG</sequence>
<gene>
    <name evidence="1" type="ORF">PPRIM_AZ9-3.1.T0730101</name>
</gene>
<evidence type="ECO:0000313" key="1">
    <source>
        <dbReference type="EMBL" id="CAD8085012.1"/>
    </source>
</evidence>
<evidence type="ECO:0000313" key="2">
    <source>
        <dbReference type="Proteomes" id="UP000688137"/>
    </source>
</evidence>
<dbReference type="OMA" id="IYQKFCK"/>
<dbReference type="Proteomes" id="UP000688137">
    <property type="component" value="Unassembled WGS sequence"/>
</dbReference>
<dbReference type="AlphaFoldDB" id="A0A8S1N071"/>
<proteinExistence type="predicted"/>
<name>A0A8S1N071_PARPR</name>
<keyword evidence="2" id="KW-1185">Reference proteome</keyword>
<dbReference type="EMBL" id="CAJJDM010000076">
    <property type="protein sequence ID" value="CAD8085012.1"/>
    <property type="molecule type" value="Genomic_DNA"/>
</dbReference>
<reference evidence="1" key="1">
    <citation type="submission" date="2021-01" db="EMBL/GenBank/DDBJ databases">
        <authorList>
            <consortium name="Genoscope - CEA"/>
            <person name="William W."/>
        </authorList>
    </citation>
    <scope>NUCLEOTIDE SEQUENCE</scope>
</reference>
<protein>
    <submittedName>
        <fullName evidence="1">Uncharacterized protein</fullName>
    </submittedName>
</protein>
<organism evidence="1 2">
    <name type="scientific">Paramecium primaurelia</name>
    <dbReference type="NCBI Taxonomy" id="5886"/>
    <lineage>
        <taxon>Eukaryota</taxon>
        <taxon>Sar</taxon>
        <taxon>Alveolata</taxon>
        <taxon>Ciliophora</taxon>
        <taxon>Intramacronucleata</taxon>
        <taxon>Oligohymenophorea</taxon>
        <taxon>Peniculida</taxon>
        <taxon>Parameciidae</taxon>
        <taxon>Paramecium</taxon>
    </lineage>
</organism>
<comment type="caution">
    <text evidence="1">The sequence shown here is derived from an EMBL/GenBank/DDBJ whole genome shotgun (WGS) entry which is preliminary data.</text>
</comment>
<accession>A0A8S1N071</accession>